<feature type="domain" description="C2H2-type" evidence="12">
    <location>
        <begin position="427"/>
        <end position="456"/>
    </location>
</feature>
<dbReference type="STRING" id="246404.A0A507FFF8"/>
<dbReference type="InterPro" id="IPR052127">
    <property type="entry name" value="STE12_transcription_factor"/>
</dbReference>
<dbReference type="Gene3D" id="3.30.160.60">
    <property type="entry name" value="Classic Zinc Finger"/>
    <property type="match status" value="2"/>
</dbReference>
<dbReference type="InterPro" id="IPR036236">
    <property type="entry name" value="Znf_C2H2_sf"/>
</dbReference>
<dbReference type="SUPFAM" id="SSF57667">
    <property type="entry name" value="beta-beta-alpha zinc fingers"/>
    <property type="match status" value="2"/>
</dbReference>
<dbReference type="OrthoDB" id="1095242at2759"/>
<dbReference type="PANTHER" id="PTHR47427">
    <property type="entry name" value="PROTEIN STE12"/>
    <property type="match status" value="1"/>
</dbReference>
<keyword evidence="7" id="KW-0804">Transcription</keyword>
<reference evidence="13 14" key="1">
    <citation type="journal article" date="2019" name="Sci. Rep.">
        <title>Comparative genomics of chytrid fungi reveal insights into the obligate biotrophic and pathogenic lifestyle of Synchytrium endobioticum.</title>
        <authorList>
            <person name="van de Vossenberg B.T.L.H."/>
            <person name="Warris S."/>
            <person name="Nguyen H.D.T."/>
            <person name="van Gent-Pelzer M.P.E."/>
            <person name="Joly D.L."/>
            <person name="van de Geest H.C."/>
            <person name="Bonants P.J.M."/>
            <person name="Smith D.S."/>
            <person name="Levesque C.A."/>
            <person name="van der Lee T.A.J."/>
        </authorList>
    </citation>
    <scope>NUCLEOTIDE SEQUENCE [LARGE SCALE GENOMIC DNA]</scope>
    <source>
        <strain evidence="13 14">CBS 675.73</strain>
    </source>
</reference>
<evidence type="ECO:0000256" key="2">
    <source>
        <dbReference type="ARBA" id="ARBA00022723"/>
    </source>
</evidence>
<dbReference type="Proteomes" id="UP000320333">
    <property type="component" value="Unassembled WGS sequence"/>
</dbReference>
<evidence type="ECO:0000256" key="9">
    <source>
        <dbReference type="ARBA" id="ARBA00024345"/>
    </source>
</evidence>
<keyword evidence="6" id="KW-0805">Transcription regulation</keyword>
<keyword evidence="8" id="KW-0539">Nucleus</keyword>
<proteinExistence type="inferred from homology"/>
<evidence type="ECO:0000256" key="8">
    <source>
        <dbReference type="ARBA" id="ARBA00023242"/>
    </source>
</evidence>
<comment type="similarity">
    <text evidence="9">Belongs to the STE12 transcription factor family.</text>
</comment>
<dbReference type="GO" id="GO:0008270">
    <property type="term" value="F:zinc ion binding"/>
    <property type="evidence" value="ECO:0007669"/>
    <property type="project" value="UniProtKB-KW"/>
</dbReference>
<dbReference type="InterPro" id="IPR003120">
    <property type="entry name" value="Ste12"/>
</dbReference>
<dbReference type="GO" id="GO:0005634">
    <property type="term" value="C:nucleus"/>
    <property type="evidence" value="ECO:0007669"/>
    <property type="project" value="UniProtKB-SubCell"/>
</dbReference>
<keyword evidence="4 10" id="KW-0863">Zinc-finger</keyword>
<evidence type="ECO:0000256" key="4">
    <source>
        <dbReference type="ARBA" id="ARBA00022771"/>
    </source>
</evidence>
<dbReference type="SMART" id="SM00355">
    <property type="entry name" value="ZnF_C2H2"/>
    <property type="match status" value="2"/>
</dbReference>
<feature type="region of interest" description="Disordered" evidence="11">
    <location>
        <begin position="1"/>
        <end position="44"/>
    </location>
</feature>
<evidence type="ECO:0000256" key="6">
    <source>
        <dbReference type="ARBA" id="ARBA00023015"/>
    </source>
</evidence>
<evidence type="ECO:0000256" key="1">
    <source>
        <dbReference type="ARBA" id="ARBA00004123"/>
    </source>
</evidence>
<evidence type="ECO:0000256" key="3">
    <source>
        <dbReference type="ARBA" id="ARBA00022737"/>
    </source>
</evidence>
<feature type="domain" description="C2H2-type" evidence="12">
    <location>
        <begin position="457"/>
        <end position="481"/>
    </location>
</feature>
<accession>A0A507FFF8</accession>
<feature type="compositionally biased region" description="Polar residues" evidence="11">
    <location>
        <begin position="31"/>
        <end position="44"/>
    </location>
</feature>
<comment type="subcellular location">
    <subcellularLocation>
        <location evidence="1">Nucleus</location>
    </subcellularLocation>
</comment>
<sequence>MKRKPSAKTTDLDEYTEQPMYPPIMDGGPSIQITDPGNQGQGFTLDSFSAHADPANEPESTMHALEKLKLFLVTAPSNWQPGQVIKRLKLPTNEVIACVMWNNLYHITGTDIVKALQFRFAAFGRPVRQQKKFEEGVFSDLRNLKPGVDATLEEPRSPLLEFLFKANCIRTQKKQKVFYWFSVPHDRLFLDALERDLKRESMNQEPTTKSTIPMTAEATLSLAKQQCLPTFAVPDGSAATTPAIMSRQESANILQDMPVFDDALNDEFLQQALSVAASQVNSPYMGPMSFPPPQQHMLVPSPQMIAARLSPQTRTHHFIPPTAVLQNSPDAASKRQRFDSFGSTTSDYSIINTNNLLPNQYSPQTQPLKVTAPLSLLEGSPNYKQRGRNKAVTMTSTSSTPGLLHINESPSITNQNAFRGQTDRRHFSCTAPNCGQQFKRFEHLRRHFRIHTGEKPYICLSLGCDKAFARDDHLAAHLKTHGLDAVEIGHAVKSQLDALGEDDLDADGQGTPELEVAGVGPAESPLSLMTPLSMMVSNAGLLNAQGLGIYQQNQQQQQLSMPATEILHPSNYQHSMEQLSSATKEMLHQQQYSTEEFATFFNIGQESPSVQGPPDASSHFMTSLDEQKHMYNFQFAQQQPDAGVEPTFMEYYDKGGDGMLGNLQLDFNATE</sequence>
<dbReference type="FunFam" id="3.30.160.60:FF:000032">
    <property type="entry name" value="Krueppel-like factor 4"/>
    <property type="match status" value="1"/>
</dbReference>
<dbReference type="PROSITE" id="PS00028">
    <property type="entry name" value="ZINC_FINGER_C2H2_1"/>
    <property type="match status" value="2"/>
</dbReference>
<keyword evidence="2" id="KW-0479">Metal-binding</keyword>
<dbReference type="EMBL" id="QEAP01000133">
    <property type="protein sequence ID" value="TPX74297.1"/>
    <property type="molecule type" value="Genomic_DNA"/>
</dbReference>
<evidence type="ECO:0000256" key="5">
    <source>
        <dbReference type="ARBA" id="ARBA00022833"/>
    </source>
</evidence>
<protein>
    <recommendedName>
        <fullName evidence="12">C2H2-type domain-containing protein</fullName>
    </recommendedName>
</protein>
<dbReference type="GO" id="GO:1990527">
    <property type="term" value="C:Tec1p-Ste12p-Dig1p complex"/>
    <property type="evidence" value="ECO:0007669"/>
    <property type="project" value="TreeGrafter"/>
</dbReference>
<dbReference type="SMART" id="SM00424">
    <property type="entry name" value="STE"/>
    <property type="match status" value="1"/>
</dbReference>
<dbReference type="Pfam" id="PF02200">
    <property type="entry name" value="STE"/>
    <property type="match status" value="1"/>
</dbReference>
<gene>
    <name evidence="13" type="ORF">CcCBS67573_g04443</name>
</gene>
<dbReference type="GO" id="GO:0003700">
    <property type="term" value="F:DNA-binding transcription factor activity"/>
    <property type="evidence" value="ECO:0007669"/>
    <property type="project" value="InterPro"/>
</dbReference>
<name>A0A507FFF8_9FUNG</name>
<dbReference type="PROSITE" id="PS50157">
    <property type="entry name" value="ZINC_FINGER_C2H2_2"/>
    <property type="match status" value="2"/>
</dbReference>
<comment type="caution">
    <text evidence="13">The sequence shown here is derived from an EMBL/GenBank/DDBJ whole genome shotgun (WGS) entry which is preliminary data.</text>
</comment>
<dbReference type="PANTHER" id="PTHR47427:SF1">
    <property type="entry name" value="PROTEIN STE12"/>
    <property type="match status" value="1"/>
</dbReference>
<evidence type="ECO:0000313" key="13">
    <source>
        <dbReference type="EMBL" id="TPX74297.1"/>
    </source>
</evidence>
<dbReference type="InterPro" id="IPR013087">
    <property type="entry name" value="Znf_C2H2_type"/>
</dbReference>
<evidence type="ECO:0000256" key="7">
    <source>
        <dbReference type="ARBA" id="ARBA00023163"/>
    </source>
</evidence>
<keyword evidence="3" id="KW-0677">Repeat</keyword>
<dbReference type="AlphaFoldDB" id="A0A507FFF8"/>
<evidence type="ECO:0000259" key="12">
    <source>
        <dbReference type="PROSITE" id="PS50157"/>
    </source>
</evidence>
<keyword evidence="14" id="KW-1185">Reference proteome</keyword>
<dbReference type="Pfam" id="PF00096">
    <property type="entry name" value="zf-C2H2"/>
    <property type="match status" value="2"/>
</dbReference>
<keyword evidence="5" id="KW-0862">Zinc</keyword>
<organism evidence="13 14">
    <name type="scientific">Chytriomyces confervae</name>
    <dbReference type="NCBI Taxonomy" id="246404"/>
    <lineage>
        <taxon>Eukaryota</taxon>
        <taxon>Fungi</taxon>
        <taxon>Fungi incertae sedis</taxon>
        <taxon>Chytridiomycota</taxon>
        <taxon>Chytridiomycota incertae sedis</taxon>
        <taxon>Chytridiomycetes</taxon>
        <taxon>Chytridiales</taxon>
        <taxon>Chytriomycetaceae</taxon>
        <taxon>Chytriomyces</taxon>
    </lineage>
</organism>
<evidence type="ECO:0000313" key="14">
    <source>
        <dbReference type="Proteomes" id="UP000320333"/>
    </source>
</evidence>
<evidence type="ECO:0000256" key="11">
    <source>
        <dbReference type="SAM" id="MobiDB-lite"/>
    </source>
</evidence>
<dbReference type="GO" id="GO:1990526">
    <property type="term" value="C:Ste12p-Dig1p-Dig2p complex"/>
    <property type="evidence" value="ECO:0007669"/>
    <property type="project" value="TreeGrafter"/>
</dbReference>
<evidence type="ECO:0000256" key="10">
    <source>
        <dbReference type="PROSITE-ProRule" id="PRU00042"/>
    </source>
</evidence>